<dbReference type="SMART" id="SM00060">
    <property type="entry name" value="FN3"/>
    <property type="match status" value="1"/>
</dbReference>
<dbReference type="NCBIfam" id="TIGR04183">
    <property type="entry name" value="Por_Secre_tail"/>
    <property type="match status" value="1"/>
</dbReference>
<evidence type="ECO:0000313" key="3">
    <source>
        <dbReference type="EMBL" id="RNA63855.1"/>
    </source>
</evidence>
<keyword evidence="1" id="KW-0732">Signal</keyword>
<sequence>MKKIIITLICTLLVNTVFGQWTSVQVSQKRRSKDLFDVKGFYKLDINGMREKLLRAPEVGTDAKPIEISLPTLDNKIEKFAVYSFPVVVKELAEQYQLGSYVGVGIDDPSKYVRFSTSPNDFQSMIIKGGIYQFIDSQNTEKTIYRVHSKSEKGKNVFSCSTDESPLAKKELQELLEKGTSFANQVTDFSKSSDRNFRTFRLALSTTGEYTAFHGGTLAGALSGINATMTRVNGIFEKDLAMHLIVQDFPHIIYTDAATDPYSISSIGANLNNVGNVNGWNVQLQRTLSVNVGNENYDIGHLFGASGRAGSAGCIGCICVDPSGSPATSLSLEKGAGFTSPANGIPEGDSFDIDFVAHEMGHQLGANHTFSHEIEGRGVSVEPGSGSTIMGYAGTTKPHTDVQNHSDAYFHTVSIKQIQSNLSNKACGIETSIINNPPVIESLRPYHIPKGTAFVLTAAATDAESDSLTYTWEEVDNASTIIDKNNLGKTKTGATFRSLPPTTSPTRYFPQLSSVLEGVLDNSNLSWESVSMVPRTTKFAVTVRDNNPDPTQQQTQSMEQTINVEDDGPFKIISQYASSKGTSRIDWSVVNTNFAPYDVSNVRIDYTTDNGATWTVLSASTPNDGNENFTFPSELDGQTIKVRISAIGNVFYAIKPVLVTVFAPCDGAAPNHIAITGLSATSSEITWKPIADVLSYKIRYKKTSETVWQEIDSDTNYVVLRNLIPEVEYEAQVAAVCSGGNGAFSDSVKFTTSTVTQTDLNDPVKDITLYPNPVSDVLNILNISDKANYTIYNAVGQLISSGKIQNNQINVFQLIHGVYIIGIKDNGKSFTSKFIKK</sequence>
<evidence type="ECO:0000256" key="1">
    <source>
        <dbReference type="ARBA" id="ARBA00022729"/>
    </source>
</evidence>
<gene>
    <name evidence="3" type="ORF">D1631_13090</name>
</gene>
<accession>A0A3M7TK59</accession>
<reference evidence="3 4" key="1">
    <citation type="submission" date="2018-08" db="EMBL/GenBank/DDBJ databases">
        <title>Chryseobacterium nematophagum: a novel matrix digesting pathogen of nematodes.</title>
        <authorList>
            <person name="Page A."/>
            <person name="Roberts M."/>
            <person name="Felix M.-A."/>
            <person name="Weir W."/>
        </authorList>
    </citation>
    <scope>NUCLEOTIDE SEQUENCE [LARGE SCALE GENOMIC DNA]</scope>
    <source>
        <strain evidence="3 4">JUb129</strain>
    </source>
</reference>
<dbReference type="PROSITE" id="PS50853">
    <property type="entry name" value="FN3"/>
    <property type="match status" value="1"/>
</dbReference>
<dbReference type="GO" id="GO:0008237">
    <property type="term" value="F:metallopeptidase activity"/>
    <property type="evidence" value="ECO:0007669"/>
    <property type="project" value="InterPro"/>
</dbReference>
<organism evidence="3 4">
    <name type="scientific">Chryseobacterium nematophagum</name>
    <dbReference type="NCBI Taxonomy" id="2305228"/>
    <lineage>
        <taxon>Bacteria</taxon>
        <taxon>Pseudomonadati</taxon>
        <taxon>Bacteroidota</taxon>
        <taxon>Flavobacteriia</taxon>
        <taxon>Flavobacteriales</taxon>
        <taxon>Weeksellaceae</taxon>
        <taxon>Chryseobacterium group</taxon>
        <taxon>Chryseobacterium</taxon>
    </lineage>
</organism>
<evidence type="ECO:0000259" key="2">
    <source>
        <dbReference type="PROSITE" id="PS50853"/>
    </source>
</evidence>
<dbReference type="SUPFAM" id="SSF55486">
    <property type="entry name" value="Metalloproteases ('zincins'), catalytic domain"/>
    <property type="match status" value="1"/>
</dbReference>
<name>A0A3M7TK59_9FLAO</name>
<comment type="caution">
    <text evidence="3">The sequence shown here is derived from an EMBL/GenBank/DDBJ whole genome shotgun (WGS) entry which is preliminary data.</text>
</comment>
<dbReference type="Pfam" id="PF00041">
    <property type="entry name" value="fn3"/>
    <property type="match status" value="1"/>
</dbReference>
<dbReference type="Gene3D" id="3.40.390.10">
    <property type="entry name" value="Collagenase (Catalytic Domain)"/>
    <property type="match status" value="1"/>
</dbReference>
<dbReference type="InterPro" id="IPR003961">
    <property type="entry name" value="FN3_dom"/>
</dbReference>
<dbReference type="SUPFAM" id="SSF49265">
    <property type="entry name" value="Fibronectin type III"/>
    <property type="match status" value="1"/>
</dbReference>
<dbReference type="Proteomes" id="UP000278775">
    <property type="component" value="Unassembled WGS sequence"/>
</dbReference>
<protein>
    <submittedName>
        <fullName evidence="3">T9SS C-terminal target domain-containing protein</fullName>
    </submittedName>
</protein>
<dbReference type="AlphaFoldDB" id="A0A3M7TK59"/>
<dbReference type="Gene3D" id="2.60.40.10">
    <property type="entry name" value="Immunoglobulins"/>
    <property type="match status" value="1"/>
</dbReference>
<dbReference type="Pfam" id="PF13583">
    <property type="entry name" value="Reprolysin_4"/>
    <property type="match status" value="1"/>
</dbReference>
<dbReference type="OrthoDB" id="9792152at2"/>
<dbReference type="InterPro" id="IPR026444">
    <property type="entry name" value="Secre_tail"/>
</dbReference>
<dbReference type="InterPro" id="IPR036116">
    <property type="entry name" value="FN3_sf"/>
</dbReference>
<evidence type="ECO:0000313" key="4">
    <source>
        <dbReference type="Proteomes" id="UP000278775"/>
    </source>
</evidence>
<dbReference type="InterPro" id="IPR024079">
    <property type="entry name" value="MetalloPept_cat_dom_sf"/>
</dbReference>
<dbReference type="Pfam" id="PF18962">
    <property type="entry name" value="Por_Secre_tail"/>
    <property type="match status" value="1"/>
</dbReference>
<dbReference type="CDD" id="cd00063">
    <property type="entry name" value="FN3"/>
    <property type="match status" value="1"/>
</dbReference>
<feature type="domain" description="Fibronectin type-III" evidence="2">
    <location>
        <begin position="669"/>
        <end position="755"/>
    </location>
</feature>
<proteinExistence type="predicted"/>
<dbReference type="InterPro" id="IPR013783">
    <property type="entry name" value="Ig-like_fold"/>
</dbReference>
<dbReference type="EMBL" id="QWIU01000002">
    <property type="protein sequence ID" value="RNA63855.1"/>
    <property type="molecule type" value="Genomic_DNA"/>
</dbReference>
<dbReference type="RefSeq" id="WP_122637767.1">
    <property type="nucleotide sequence ID" value="NZ_QWIU01000002.1"/>
</dbReference>